<dbReference type="PANTHER" id="PTHR22744:SF17">
    <property type="entry name" value="BTB DOMAIN-CONTAINING PROTEIN"/>
    <property type="match status" value="1"/>
</dbReference>
<dbReference type="AlphaFoldDB" id="A0ABD3X966"/>
<dbReference type="PROSITE" id="PS50097">
    <property type="entry name" value="BTB"/>
    <property type="match status" value="2"/>
</dbReference>
<feature type="domain" description="BTB" evidence="1">
    <location>
        <begin position="245"/>
        <end position="312"/>
    </location>
</feature>
<evidence type="ECO:0000313" key="2">
    <source>
        <dbReference type="EMBL" id="KAL3881413.1"/>
    </source>
</evidence>
<comment type="caution">
    <text evidence="2">The sequence shown here is derived from an EMBL/GenBank/DDBJ whole genome shotgun (WGS) entry which is preliminary data.</text>
</comment>
<protein>
    <recommendedName>
        <fullName evidence="1">BTB domain-containing protein</fullName>
    </recommendedName>
</protein>
<dbReference type="CDD" id="cd18186">
    <property type="entry name" value="BTB_POZ_ZBTB_KLHL-like"/>
    <property type="match status" value="1"/>
</dbReference>
<name>A0ABD3X966_SINWO</name>
<dbReference type="SMART" id="SM00225">
    <property type="entry name" value="BTB"/>
    <property type="match status" value="2"/>
</dbReference>
<feature type="domain" description="BTB" evidence="1">
    <location>
        <begin position="29"/>
        <end position="84"/>
    </location>
</feature>
<dbReference type="Proteomes" id="UP001634394">
    <property type="component" value="Unassembled WGS sequence"/>
</dbReference>
<evidence type="ECO:0000259" key="1">
    <source>
        <dbReference type="PROSITE" id="PS50097"/>
    </source>
</evidence>
<dbReference type="SUPFAM" id="SSF54695">
    <property type="entry name" value="POZ domain"/>
    <property type="match status" value="2"/>
</dbReference>
<dbReference type="Gene3D" id="3.30.710.10">
    <property type="entry name" value="Potassium Channel Kv1.1, Chain A"/>
    <property type="match status" value="2"/>
</dbReference>
<proteinExistence type="predicted"/>
<organism evidence="2 3">
    <name type="scientific">Sinanodonta woodiana</name>
    <name type="common">Chinese pond mussel</name>
    <name type="synonym">Anodonta woodiana</name>
    <dbReference type="NCBI Taxonomy" id="1069815"/>
    <lineage>
        <taxon>Eukaryota</taxon>
        <taxon>Metazoa</taxon>
        <taxon>Spiralia</taxon>
        <taxon>Lophotrochozoa</taxon>
        <taxon>Mollusca</taxon>
        <taxon>Bivalvia</taxon>
        <taxon>Autobranchia</taxon>
        <taxon>Heteroconchia</taxon>
        <taxon>Palaeoheterodonta</taxon>
        <taxon>Unionida</taxon>
        <taxon>Unionoidea</taxon>
        <taxon>Unionidae</taxon>
        <taxon>Unioninae</taxon>
        <taxon>Sinanodonta</taxon>
    </lineage>
</organism>
<dbReference type="EMBL" id="JBJQND010000003">
    <property type="protein sequence ID" value="KAL3881413.1"/>
    <property type="molecule type" value="Genomic_DNA"/>
</dbReference>
<accession>A0ABD3X966</accession>
<gene>
    <name evidence="2" type="ORF">ACJMK2_027858</name>
</gene>
<dbReference type="InterPro" id="IPR011333">
    <property type="entry name" value="SKP1/BTB/POZ_sf"/>
</dbReference>
<dbReference type="PANTHER" id="PTHR22744">
    <property type="entry name" value="HELIX LOOP HELIX PROTEIN 21-RELATED"/>
    <property type="match status" value="1"/>
</dbReference>
<reference evidence="2 3" key="1">
    <citation type="submission" date="2024-11" db="EMBL/GenBank/DDBJ databases">
        <title>Chromosome-level genome assembly of the freshwater bivalve Anodonta woodiana.</title>
        <authorList>
            <person name="Chen X."/>
        </authorList>
    </citation>
    <scope>NUCLEOTIDE SEQUENCE [LARGE SCALE GENOMIC DNA]</scope>
    <source>
        <strain evidence="2">MN2024</strain>
        <tissue evidence="2">Gills</tissue>
    </source>
</reference>
<evidence type="ECO:0000313" key="3">
    <source>
        <dbReference type="Proteomes" id="UP001634394"/>
    </source>
</evidence>
<dbReference type="InterPro" id="IPR000210">
    <property type="entry name" value="BTB/POZ_dom"/>
</dbReference>
<keyword evidence="3" id="KW-1185">Reference proteome</keyword>
<dbReference type="Pfam" id="PF00651">
    <property type="entry name" value="BTB"/>
    <property type="match status" value="2"/>
</dbReference>
<sequence>MSLPENSKHEDGDGEDIQEFVFLRKSPWTDLQLDVEGRTLYVSKSFLATISPVFRLMFESDFKEKNVDVLPLPGKKYEDVVTFLQCVNPGVLQKVNYAIIHGVITLAREYQVQRLLEDCKKCLQNELSSVPFEKFDKNCRDVHTTLMVKKYCEICVITDNYDLENVFKICVKIFTKINANWYKNVPMFQKISTGHRNKILRSRLSKIDQKLRAAEAMSLPEQSKQEDGDGEDIQEFDFLRKSPWTDLQLDVEGKTIHVSKLYLATISPVFRLMFESDFKEKNVDVLPLPDKKYEDVVIFLQCVNPGVLHTVKYANIHRVLPLAHEYQVQGLLEECTNCLLTELLNTFDSTYHDMHSTAKILRLCEICSLADKYCLEDLLEICVEKFTYINVNCYMKVPMFQNISIQLQNRIFCNRLLVVEKAVK</sequence>